<comment type="similarity">
    <text evidence="2">Belongs to the bacterial solute-binding protein 8 family.</text>
</comment>
<dbReference type="AlphaFoldDB" id="A0A971CZ14"/>
<dbReference type="RefSeq" id="WP_273173062.1">
    <property type="nucleotide sequence ID" value="NZ_JAAXZR010000014.1"/>
</dbReference>
<keyword evidence="3" id="KW-0813">Transport</keyword>
<evidence type="ECO:0000256" key="2">
    <source>
        <dbReference type="ARBA" id="ARBA00008814"/>
    </source>
</evidence>
<dbReference type="PROSITE" id="PS50983">
    <property type="entry name" value="FE_B12_PBP"/>
    <property type="match status" value="1"/>
</dbReference>
<gene>
    <name evidence="6" type="ORF">GXW98_03420</name>
</gene>
<organism evidence="6 7">
    <name type="scientific">Bifidobacterium crudilactis</name>
    <dbReference type="NCBI Taxonomy" id="327277"/>
    <lineage>
        <taxon>Bacteria</taxon>
        <taxon>Bacillati</taxon>
        <taxon>Actinomycetota</taxon>
        <taxon>Actinomycetes</taxon>
        <taxon>Bifidobacteriales</taxon>
        <taxon>Bifidobacteriaceae</taxon>
        <taxon>Bifidobacterium</taxon>
    </lineage>
</organism>
<protein>
    <submittedName>
        <fullName evidence="6">Iron-siderophore ABC transporter substrate-binding protein</fullName>
    </submittedName>
</protein>
<dbReference type="Pfam" id="PF01497">
    <property type="entry name" value="Peripla_BP_2"/>
    <property type="match status" value="1"/>
</dbReference>
<dbReference type="CDD" id="cd01146">
    <property type="entry name" value="FhuD"/>
    <property type="match status" value="1"/>
</dbReference>
<dbReference type="GO" id="GO:0030288">
    <property type="term" value="C:outer membrane-bounded periplasmic space"/>
    <property type="evidence" value="ECO:0007669"/>
    <property type="project" value="TreeGrafter"/>
</dbReference>
<evidence type="ECO:0000256" key="3">
    <source>
        <dbReference type="ARBA" id="ARBA00022448"/>
    </source>
</evidence>
<reference evidence="6" key="2">
    <citation type="submission" date="2020-01" db="EMBL/GenBank/DDBJ databases">
        <authorList>
            <person name="Campanaro S."/>
        </authorList>
    </citation>
    <scope>NUCLEOTIDE SEQUENCE</scope>
    <source>
        <strain evidence="6">AS01afH2WH_6</strain>
    </source>
</reference>
<evidence type="ECO:0000259" key="5">
    <source>
        <dbReference type="PROSITE" id="PS50983"/>
    </source>
</evidence>
<dbReference type="GO" id="GO:1901678">
    <property type="term" value="P:iron coordination entity transport"/>
    <property type="evidence" value="ECO:0007669"/>
    <property type="project" value="UniProtKB-ARBA"/>
</dbReference>
<accession>A0A971CZ14</accession>
<evidence type="ECO:0000313" key="6">
    <source>
        <dbReference type="EMBL" id="NLT79322.1"/>
    </source>
</evidence>
<dbReference type="Gene3D" id="3.40.50.1980">
    <property type="entry name" value="Nitrogenase molybdenum iron protein domain"/>
    <property type="match status" value="2"/>
</dbReference>
<dbReference type="Proteomes" id="UP000767327">
    <property type="component" value="Unassembled WGS sequence"/>
</dbReference>
<comment type="subcellular location">
    <subcellularLocation>
        <location evidence="1">Cell envelope</location>
    </subcellularLocation>
</comment>
<proteinExistence type="inferred from homology"/>
<name>A0A971CZ14_9BIFI</name>
<dbReference type="InterPro" id="IPR002491">
    <property type="entry name" value="ABC_transptr_periplasmic_BD"/>
</dbReference>
<feature type="domain" description="Fe/B12 periplasmic-binding" evidence="5">
    <location>
        <begin position="98"/>
        <end position="379"/>
    </location>
</feature>
<dbReference type="SUPFAM" id="SSF53807">
    <property type="entry name" value="Helical backbone' metal receptor"/>
    <property type="match status" value="1"/>
</dbReference>
<evidence type="ECO:0000256" key="1">
    <source>
        <dbReference type="ARBA" id="ARBA00004196"/>
    </source>
</evidence>
<reference evidence="6" key="1">
    <citation type="journal article" date="2020" name="Biotechnol. Biofuels">
        <title>New insights from the biogas microbiome by comprehensive genome-resolved metagenomics of nearly 1600 species originating from multiple anaerobic digesters.</title>
        <authorList>
            <person name="Campanaro S."/>
            <person name="Treu L."/>
            <person name="Rodriguez-R L.M."/>
            <person name="Kovalovszki A."/>
            <person name="Ziels R.M."/>
            <person name="Maus I."/>
            <person name="Zhu X."/>
            <person name="Kougias P.G."/>
            <person name="Basile A."/>
            <person name="Luo G."/>
            <person name="Schluter A."/>
            <person name="Konstantinidis K.T."/>
            <person name="Angelidaki I."/>
        </authorList>
    </citation>
    <scope>NUCLEOTIDE SEQUENCE</scope>
    <source>
        <strain evidence="6">AS01afH2WH_6</strain>
    </source>
</reference>
<evidence type="ECO:0000313" key="7">
    <source>
        <dbReference type="Proteomes" id="UP000767327"/>
    </source>
</evidence>
<dbReference type="PANTHER" id="PTHR30532:SF24">
    <property type="entry name" value="FERRIC ENTEROBACTIN-BINDING PERIPLASMIC PROTEIN FEPB"/>
    <property type="match status" value="1"/>
</dbReference>
<sequence>MTSIIRKAPREEAHTIEYGLTGKGTMMNIFARDRRTLSSVRRLAATALAGLSVIALTACTGTGQSTTSSDANASGSSNFPVSIKHAYGTTTIKSQPSRVSTIGWTNQDAVIALGVIPVDMPKITDGAAGSSGILPWTESALQKLGATGDKAPKLHDESDDIDTEAIASTSPDIIIGIQSGISKAQYQTMSKIAPTIAYPGKAWAAQWRQVLTLSGKALGKESEAKQVIADDEAAISKAASAHAELQGKNAAVMYFDTTKLSTVSVYTTADTRPAFLQDLGLSTPASVEKISKSTESFYKDIAAENVDQFNDVDIIVTYGDDTTLATLQKDPLISQIPAVKRGSVVVIDLNSKLGSAIAPSALSIPSTVDDYAKVLAQAAAKVG</sequence>
<evidence type="ECO:0000256" key="4">
    <source>
        <dbReference type="ARBA" id="ARBA00022729"/>
    </source>
</evidence>
<keyword evidence="4" id="KW-0732">Signal</keyword>
<dbReference type="InterPro" id="IPR051313">
    <property type="entry name" value="Bact_iron-sidero_bind"/>
</dbReference>
<dbReference type="PANTHER" id="PTHR30532">
    <property type="entry name" value="IRON III DICITRATE-BINDING PERIPLASMIC PROTEIN"/>
    <property type="match status" value="1"/>
</dbReference>
<comment type="caution">
    <text evidence="6">The sequence shown here is derived from an EMBL/GenBank/DDBJ whole genome shotgun (WGS) entry which is preliminary data.</text>
</comment>
<dbReference type="EMBL" id="JAAXZR010000014">
    <property type="protein sequence ID" value="NLT79322.1"/>
    <property type="molecule type" value="Genomic_DNA"/>
</dbReference>